<evidence type="ECO:0000313" key="10">
    <source>
        <dbReference type="Proteomes" id="UP000789739"/>
    </source>
</evidence>
<dbReference type="PANTHER" id="PTHR47969:SF9">
    <property type="entry name" value="KINESIN-LIKE PROTEIN"/>
    <property type="match status" value="1"/>
</dbReference>
<dbReference type="PROSITE" id="PS00411">
    <property type="entry name" value="KINESIN_MOTOR_1"/>
    <property type="match status" value="1"/>
</dbReference>
<dbReference type="Gene3D" id="1.10.150.280">
    <property type="entry name" value="AF1531-like domain"/>
    <property type="match status" value="1"/>
</dbReference>
<evidence type="ECO:0000256" key="6">
    <source>
        <dbReference type="RuleBase" id="RU000394"/>
    </source>
</evidence>
<dbReference type="GO" id="GO:0051231">
    <property type="term" value="P:spindle elongation"/>
    <property type="evidence" value="ECO:0007669"/>
    <property type="project" value="TreeGrafter"/>
</dbReference>
<organism evidence="9 10">
    <name type="scientific">Paraglomus brasilianum</name>
    <dbReference type="NCBI Taxonomy" id="144538"/>
    <lineage>
        <taxon>Eukaryota</taxon>
        <taxon>Fungi</taxon>
        <taxon>Fungi incertae sedis</taxon>
        <taxon>Mucoromycota</taxon>
        <taxon>Glomeromycotina</taxon>
        <taxon>Glomeromycetes</taxon>
        <taxon>Paraglomerales</taxon>
        <taxon>Paraglomeraceae</taxon>
        <taxon>Paraglomus</taxon>
    </lineage>
</organism>
<dbReference type="PROSITE" id="PS50067">
    <property type="entry name" value="KINESIN_MOTOR_2"/>
    <property type="match status" value="1"/>
</dbReference>
<dbReference type="InterPro" id="IPR036961">
    <property type="entry name" value="Kinesin_motor_dom_sf"/>
</dbReference>
<dbReference type="InterPro" id="IPR001752">
    <property type="entry name" value="Kinesin_motor_dom"/>
</dbReference>
<dbReference type="InterPro" id="IPR010994">
    <property type="entry name" value="RuvA_2-like"/>
</dbReference>
<dbReference type="EMBL" id="CAJVPI010000243">
    <property type="protein sequence ID" value="CAG8506989.1"/>
    <property type="molecule type" value="Genomic_DNA"/>
</dbReference>
<dbReference type="SMART" id="SM00129">
    <property type="entry name" value="KISc"/>
    <property type="match status" value="1"/>
</dbReference>
<keyword evidence="4 5" id="KW-0505">Motor protein</keyword>
<keyword evidence="3 5" id="KW-0067">ATP-binding</keyword>
<reference evidence="9" key="1">
    <citation type="submission" date="2021-06" db="EMBL/GenBank/DDBJ databases">
        <authorList>
            <person name="Kallberg Y."/>
            <person name="Tangrot J."/>
            <person name="Rosling A."/>
        </authorList>
    </citation>
    <scope>NUCLEOTIDE SEQUENCE</scope>
    <source>
        <strain evidence="9">BR232B</strain>
    </source>
</reference>
<name>A0A9N9F316_9GLOM</name>
<dbReference type="InterPro" id="IPR027417">
    <property type="entry name" value="P-loop_NTPase"/>
</dbReference>
<feature type="region of interest" description="Disordered" evidence="7">
    <location>
        <begin position="592"/>
        <end position="622"/>
    </location>
</feature>
<dbReference type="GO" id="GO:0007018">
    <property type="term" value="P:microtubule-based movement"/>
    <property type="evidence" value="ECO:0007669"/>
    <property type="project" value="InterPro"/>
</dbReference>
<dbReference type="Pfam" id="PF12836">
    <property type="entry name" value="HHH_3"/>
    <property type="match status" value="1"/>
</dbReference>
<dbReference type="InterPro" id="IPR019821">
    <property type="entry name" value="Kinesin_motor_CS"/>
</dbReference>
<evidence type="ECO:0000256" key="4">
    <source>
        <dbReference type="ARBA" id="ARBA00023175"/>
    </source>
</evidence>
<dbReference type="Gene3D" id="3.40.850.10">
    <property type="entry name" value="Kinesin motor domain"/>
    <property type="match status" value="1"/>
</dbReference>
<dbReference type="GO" id="GO:0005524">
    <property type="term" value="F:ATP binding"/>
    <property type="evidence" value="ECO:0007669"/>
    <property type="project" value="UniProtKB-UniRule"/>
</dbReference>
<evidence type="ECO:0000259" key="8">
    <source>
        <dbReference type="PROSITE" id="PS50067"/>
    </source>
</evidence>
<dbReference type="PRINTS" id="PR00380">
    <property type="entry name" value="KINESINHEAVY"/>
</dbReference>
<dbReference type="OrthoDB" id="3176171at2759"/>
<feature type="binding site" evidence="5">
    <location>
        <begin position="99"/>
        <end position="106"/>
    </location>
    <ligand>
        <name>ATP</name>
        <dbReference type="ChEBI" id="CHEBI:30616"/>
    </ligand>
</feature>
<protein>
    <recommendedName>
        <fullName evidence="6">Kinesin-like protein</fullName>
    </recommendedName>
</protein>
<evidence type="ECO:0000256" key="2">
    <source>
        <dbReference type="ARBA" id="ARBA00022741"/>
    </source>
</evidence>
<dbReference type="GO" id="GO:0005875">
    <property type="term" value="C:microtubule associated complex"/>
    <property type="evidence" value="ECO:0007669"/>
    <property type="project" value="TreeGrafter"/>
</dbReference>
<keyword evidence="2 5" id="KW-0547">Nucleotide-binding</keyword>
<feature type="region of interest" description="Disordered" evidence="7">
    <location>
        <begin position="362"/>
        <end position="397"/>
    </location>
</feature>
<dbReference type="Proteomes" id="UP000789739">
    <property type="component" value="Unassembled WGS sequence"/>
</dbReference>
<evidence type="ECO:0000256" key="5">
    <source>
        <dbReference type="PROSITE-ProRule" id="PRU00283"/>
    </source>
</evidence>
<keyword evidence="1 6" id="KW-0493">Microtubule</keyword>
<dbReference type="AlphaFoldDB" id="A0A9N9F316"/>
<sequence>MQFPIKKITKTDNPISQQKVKVVCRVRPFLPHEFPDDTVGVDGNSIKITNQRNPTEILKYSFNACYGPTTAQTELFNNDVYPLLDHVLKGLNATIFAYGVTGSGKTHTMQGSQEHPGIIPRTLRRLFEIKNTSINRIDIKVSYMEIYKENVYDLLVPRDSITGLAIREDMNRNIFVANLTEKEINSYAEFEKVYSAACKHRSTAATKLNVHSSRSHAILCIYVTCRDDARGTTLFGKINLIDLAGSEDNRRTENGKERLVESAAINKSLFALGQVVEALSQGSSRIPYRDSKMTRILQDSLGGRSLSMIIINISPGQAFYTDTYNTLNFATRTKEIENRPEVNQITDVRHVAEQLVLAKPQKTTRVVPAERSNAQSDGKKQRFSDPLSDKTLSLNNKGAMSTKNERLSDSIFVSTKNVKFHDFSSKGSHGCLAETFGTRNAASTKAVLSEKQLEEIEKKLTMKMEANIDEKLEKRIKEISVKQEFLSPVSQQKANFEETLQERLEQRMETSIEPQLVQLLTPETKIKNGRALIALGRMHEKQDELVPALEIYEKAQVYLPEYVRLATKISALKEGIKTGKVIKYKANGQRRIGERLRRERSQGDKENKPYSRDSLTKDQPMMSTENWQLVKESILKVINTADAKQIKSLKGIGNARARTIVEYINSHGPILEISSLEYAGVSGKVLSKLVKVAMRRAMLEASNMPLNDHWPFYDRKIHLDRPINITHYARLIIIRD</sequence>
<gene>
    <name evidence="9" type="ORF">PBRASI_LOCUS2909</name>
</gene>
<dbReference type="Pfam" id="PF00225">
    <property type="entry name" value="Kinesin"/>
    <property type="match status" value="1"/>
</dbReference>
<comment type="similarity">
    <text evidence="5 6">Belongs to the TRAFAC class myosin-kinesin ATPase superfamily. Kinesin family.</text>
</comment>
<dbReference type="GO" id="GO:0003777">
    <property type="term" value="F:microtubule motor activity"/>
    <property type="evidence" value="ECO:0007669"/>
    <property type="project" value="InterPro"/>
</dbReference>
<accession>A0A9N9F316</accession>
<evidence type="ECO:0000256" key="1">
    <source>
        <dbReference type="ARBA" id="ARBA00022701"/>
    </source>
</evidence>
<evidence type="ECO:0000313" key="9">
    <source>
        <dbReference type="EMBL" id="CAG8506989.1"/>
    </source>
</evidence>
<dbReference type="SUPFAM" id="SSF47781">
    <property type="entry name" value="RuvA domain 2-like"/>
    <property type="match status" value="1"/>
</dbReference>
<keyword evidence="10" id="KW-1185">Reference proteome</keyword>
<proteinExistence type="inferred from homology"/>
<feature type="domain" description="Kinesin motor" evidence="8">
    <location>
        <begin position="19"/>
        <end position="336"/>
    </location>
</feature>
<dbReference type="PANTHER" id="PTHR47969">
    <property type="entry name" value="CHROMOSOME-ASSOCIATED KINESIN KIF4A-RELATED"/>
    <property type="match status" value="1"/>
</dbReference>
<feature type="compositionally biased region" description="Basic and acidic residues" evidence="7">
    <location>
        <begin position="592"/>
        <end position="616"/>
    </location>
</feature>
<dbReference type="GO" id="GO:0005874">
    <property type="term" value="C:microtubule"/>
    <property type="evidence" value="ECO:0007669"/>
    <property type="project" value="UniProtKB-KW"/>
</dbReference>
<dbReference type="CDD" id="cd00106">
    <property type="entry name" value="KISc"/>
    <property type="match status" value="1"/>
</dbReference>
<dbReference type="InterPro" id="IPR027640">
    <property type="entry name" value="Kinesin-like_fam"/>
</dbReference>
<dbReference type="GO" id="GO:0007052">
    <property type="term" value="P:mitotic spindle organization"/>
    <property type="evidence" value="ECO:0007669"/>
    <property type="project" value="TreeGrafter"/>
</dbReference>
<dbReference type="GO" id="GO:0008017">
    <property type="term" value="F:microtubule binding"/>
    <property type="evidence" value="ECO:0007669"/>
    <property type="project" value="InterPro"/>
</dbReference>
<comment type="caution">
    <text evidence="9">The sequence shown here is derived from an EMBL/GenBank/DDBJ whole genome shotgun (WGS) entry which is preliminary data.</text>
</comment>
<dbReference type="SUPFAM" id="SSF52540">
    <property type="entry name" value="P-loop containing nucleoside triphosphate hydrolases"/>
    <property type="match status" value="1"/>
</dbReference>
<evidence type="ECO:0000256" key="7">
    <source>
        <dbReference type="SAM" id="MobiDB-lite"/>
    </source>
</evidence>
<evidence type="ECO:0000256" key="3">
    <source>
        <dbReference type="ARBA" id="ARBA00022840"/>
    </source>
</evidence>